<dbReference type="EMBL" id="JABXBU010000001">
    <property type="protein sequence ID" value="KAF8796930.1"/>
    <property type="molecule type" value="Genomic_DNA"/>
</dbReference>
<comment type="caution">
    <text evidence="2">The sequence shown here is derived from an EMBL/GenBank/DDBJ whole genome shotgun (WGS) entry which is preliminary data.</text>
</comment>
<feature type="compositionally biased region" description="Low complexity" evidence="1">
    <location>
        <begin position="396"/>
        <end position="412"/>
    </location>
</feature>
<evidence type="ECO:0000256" key="1">
    <source>
        <dbReference type="SAM" id="MobiDB-lite"/>
    </source>
</evidence>
<evidence type="ECO:0000313" key="2">
    <source>
        <dbReference type="EMBL" id="KAF8796930.1"/>
    </source>
</evidence>
<reference evidence="2" key="1">
    <citation type="journal article" date="2020" name="bioRxiv">
        <title>Chromosome-level reference genome of the European wasp spider Argiope bruennichi: a resource for studies on range expansion and evolutionary adaptation.</title>
        <authorList>
            <person name="Sheffer M.M."/>
            <person name="Hoppe A."/>
            <person name="Krehenwinkel H."/>
            <person name="Uhl G."/>
            <person name="Kuss A.W."/>
            <person name="Jensen L."/>
            <person name="Jensen C."/>
            <person name="Gillespie R.G."/>
            <person name="Hoff K.J."/>
            <person name="Prost S."/>
        </authorList>
    </citation>
    <scope>NUCLEOTIDE SEQUENCE</scope>
</reference>
<dbReference type="AlphaFoldDB" id="A0A8T0G4F0"/>
<sequence>MNFHFMPSLLHIASVKIASHLLLDPDVRIMLDNEVTMMHPFHLFQSSRLALWGFIEKTAMEKLPLLPPSIPPKVAKMIQPMHYEVVMWLEDHVFIFPGEEDFCSEFLNYICWKSNGTIDRVKTAKKIIHSDRIDISDRFKLACNYFFLDEIVNLWHKMKANGMVHINERQTNTAVRFWIKLMKEGGTKTLEELIAHYFRPAFLRYLDIPLRISSYFRFLSKQCRRDYLLNNNYLIHKDDFRQCLYQMDEAERLELFHANPATALKQALMWPFQSLFIKLANELLKYMQLADFITIFDHILIYYIMDGYDYYDHFRELWLIVPESYKIEINRDERRRNAFRKIMQAEKNAHVAEVLNKLSSFIGSFGNINPVYASFSGKPISPPAQTRLPPRPPETPTTKRSASSSSDNSIQSCIAHDIPAPTQPKTNHSCSNPAKSAPHQSNRIQLAYSNATHCSLKIFNPANYNSANISSTSSAQSPLPPHH</sequence>
<protein>
    <submittedName>
        <fullName evidence="2">Uncharacterized protein</fullName>
    </submittedName>
</protein>
<name>A0A8T0G4F0_ARGBR</name>
<reference evidence="2" key="2">
    <citation type="submission" date="2020-06" db="EMBL/GenBank/DDBJ databases">
        <authorList>
            <person name="Sheffer M."/>
        </authorList>
    </citation>
    <scope>NUCLEOTIDE SEQUENCE</scope>
</reference>
<organism evidence="2 3">
    <name type="scientific">Argiope bruennichi</name>
    <name type="common">Wasp spider</name>
    <name type="synonym">Aranea bruennichi</name>
    <dbReference type="NCBI Taxonomy" id="94029"/>
    <lineage>
        <taxon>Eukaryota</taxon>
        <taxon>Metazoa</taxon>
        <taxon>Ecdysozoa</taxon>
        <taxon>Arthropoda</taxon>
        <taxon>Chelicerata</taxon>
        <taxon>Arachnida</taxon>
        <taxon>Araneae</taxon>
        <taxon>Araneomorphae</taxon>
        <taxon>Entelegynae</taxon>
        <taxon>Araneoidea</taxon>
        <taxon>Araneidae</taxon>
        <taxon>Argiope</taxon>
    </lineage>
</organism>
<evidence type="ECO:0000313" key="3">
    <source>
        <dbReference type="Proteomes" id="UP000807504"/>
    </source>
</evidence>
<dbReference type="Proteomes" id="UP000807504">
    <property type="component" value="Unassembled WGS sequence"/>
</dbReference>
<keyword evidence="3" id="KW-1185">Reference proteome</keyword>
<accession>A0A8T0G4F0</accession>
<feature type="region of interest" description="Disordered" evidence="1">
    <location>
        <begin position="381"/>
        <end position="438"/>
    </location>
</feature>
<proteinExistence type="predicted"/>
<gene>
    <name evidence="2" type="ORF">HNY73_001258</name>
</gene>
<feature type="compositionally biased region" description="Polar residues" evidence="1">
    <location>
        <begin position="423"/>
        <end position="438"/>
    </location>
</feature>